<evidence type="ECO:0000259" key="4">
    <source>
        <dbReference type="PROSITE" id="PS50995"/>
    </source>
</evidence>
<dbReference type="InterPro" id="IPR036388">
    <property type="entry name" value="WH-like_DNA-bd_sf"/>
</dbReference>
<dbReference type="PANTHER" id="PTHR42756:SF1">
    <property type="entry name" value="TRANSCRIPTIONAL REPRESSOR OF EMRAB OPERON"/>
    <property type="match status" value="1"/>
</dbReference>
<dbReference type="SMART" id="SM00347">
    <property type="entry name" value="HTH_MARR"/>
    <property type="match status" value="1"/>
</dbReference>
<dbReference type="RefSeq" id="WP_375354766.1">
    <property type="nucleotide sequence ID" value="NZ_JBHHMI010000005.1"/>
</dbReference>
<organism evidence="5 6">
    <name type="scientific">Paenibacillus enshidis</name>
    <dbReference type="NCBI Taxonomy" id="1458439"/>
    <lineage>
        <taxon>Bacteria</taxon>
        <taxon>Bacillati</taxon>
        <taxon>Bacillota</taxon>
        <taxon>Bacilli</taxon>
        <taxon>Bacillales</taxon>
        <taxon>Paenibacillaceae</taxon>
        <taxon>Paenibacillus</taxon>
    </lineage>
</organism>
<dbReference type="Pfam" id="PF01047">
    <property type="entry name" value="MarR"/>
    <property type="match status" value="1"/>
</dbReference>
<dbReference type="PROSITE" id="PS50995">
    <property type="entry name" value="HTH_MARR_2"/>
    <property type="match status" value="1"/>
</dbReference>
<keyword evidence="1" id="KW-0805">Transcription regulation</keyword>
<dbReference type="EMBL" id="JBHHMI010000005">
    <property type="protein sequence ID" value="MFB5266863.1"/>
    <property type="molecule type" value="Genomic_DNA"/>
</dbReference>
<comment type="caution">
    <text evidence="5">The sequence shown here is derived from an EMBL/GenBank/DDBJ whole genome shotgun (WGS) entry which is preliminary data.</text>
</comment>
<dbReference type="InterPro" id="IPR000835">
    <property type="entry name" value="HTH_MarR-typ"/>
</dbReference>
<name>A0ABV5ARQ9_9BACL</name>
<evidence type="ECO:0000313" key="5">
    <source>
        <dbReference type="EMBL" id="MFB5266863.1"/>
    </source>
</evidence>
<evidence type="ECO:0000256" key="1">
    <source>
        <dbReference type="ARBA" id="ARBA00023015"/>
    </source>
</evidence>
<dbReference type="PRINTS" id="PR00598">
    <property type="entry name" value="HTHMARR"/>
</dbReference>
<evidence type="ECO:0000256" key="3">
    <source>
        <dbReference type="ARBA" id="ARBA00023163"/>
    </source>
</evidence>
<dbReference type="PANTHER" id="PTHR42756">
    <property type="entry name" value="TRANSCRIPTIONAL REGULATOR, MARR"/>
    <property type="match status" value="1"/>
</dbReference>
<dbReference type="Proteomes" id="UP001580346">
    <property type="component" value="Unassembled WGS sequence"/>
</dbReference>
<feature type="domain" description="HTH marR-type" evidence="4">
    <location>
        <begin position="26"/>
        <end position="160"/>
    </location>
</feature>
<reference evidence="5 6" key="1">
    <citation type="submission" date="2024-09" db="EMBL/GenBank/DDBJ databases">
        <title>Paenibacillus zeirhizospherea sp. nov., isolated from surface of the maize (Zea mays) roots in a horticulture field, Hungary.</title>
        <authorList>
            <person name="Marton D."/>
            <person name="Farkas M."/>
            <person name="Bedics A."/>
            <person name="Toth E."/>
            <person name="Tancsics A."/>
            <person name="Boka K."/>
            <person name="Maroti G."/>
            <person name="Kriszt B."/>
            <person name="Cserhati M."/>
        </authorList>
    </citation>
    <scope>NUCLEOTIDE SEQUENCE [LARGE SCALE GENOMIC DNA]</scope>
    <source>
        <strain evidence="5 6">KCTC 33519</strain>
    </source>
</reference>
<evidence type="ECO:0000313" key="6">
    <source>
        <dbReference type="Proteomes" id="UP001580346"/>
    </source>
</evidence>
<sequence length="182" mass="20503">MNFNFHNDSIRGILRNPGHEEADISDIETFLAFARLANGIFREMNSDLAKRGASQGRVIVLSLLSRSTPHDMTPSELALLADVTRGTMTGLIDGLERDGLIERVAHKGDRRMVTVRLKEDGQAFLDDILPYYKNLIKTLLSDFTEEDHEMMRRLLVKMKGSFERIWQASECGGAVKGEPPEK</sequence>
<protein>
    <submittedName>
        <fullName evidence="5">MarR family winged helix-turn-helix transcriptional regulator</fullName>
    </submittedName>
</protein>
<keyword evidence="2" id="KW-0238">DNA-binding</keyword>
<dbReference type="SUPFAM" id="SSF46785">
    <property type="entry name" value="Winged helix' DNA-binding domain"/>
    <property type="match status" value="1"/>
</dbReference>
<evidence type="ECO:0000256" key="2">
    <source>
        <dbReference type="ARBA" id="ARBA00023125"/>
    </source>
</evidence>
<dbReference type="Gene3D" id="1.10.10.10">
    <property type="entry name" value="Winged helix-like DNA-binding domain superfamily/Winged helix DNA-binding domain"/>
    <property type="match status" value="1"/>
</dbReference>
<keyword evidence="6" id="KW-1185">Reference proteome</keyword>
<dbReference type="InterPro" id="IPR036390">
    <property type="entry name" value="WH_DNA-bd_sf"/>
</dbReference>
<keyword evidence="3" id="KW-0804">Transcription</keyword>
<gene>
    <name evidence="5" type="ORF">ACE41H_08685</name>
</gene>
<proteinExistence type="predicted"/>
<accession>A0ABV5ARQ9</accession>